<evidence type="ECO:0000313" key="1">
    <source>
        <dbReference type="EMBL" id="MDD7913960.1"/>
    </source>
</evidence>
<sequence length="49" mass="5544">MRDFFIVVISVVVTALNINSYGDLSNEKIQEAKNEASKQTEIFILNLLD</sequence>
<comment type="caution">
    <text evidence="1">The sequence shown here is derived from an EMBL/GenBank/DDBJ whole genome shotgun (WGS) entry which is preliminary data.</text>
</comment>
<keyword evidence="2" id="KW-1185">Reference proteome</keyword>
<evidence type="ECO:0000313" key="2">
    <source>
        <dbReference type="Proteomes" id="UP001151478"/>
    </source>
</evidence>
<organism evidence="1 2">
    <name type="scientific">Polaribacter ponticola</name>
    <dbReference type="NCBI Taxonomy" id="2978475"/>
    <lineage>
        <taxon>Bacteria</taxon>
        <taxon>Pseudomonadati</taxon>
        <taxon>Bacteroidota</taxon>
        <taxon>Flavobacteriia</taxon>
        <taxon>Flavobacteriales</taxon>
        <taxon>Flavobacteriaceae</taxon>
    </lineage>
</organism>
<dbReference type="Proteomes" id="UP001151478">
    <property type="component" value="Unassembled WGS sequence"/>
</dbReference>
<dbReference type="EMBL" id="JAOSLC020000003">
    <property type="protein sequence ID" value="MDD7913960.1"/>
    <property type="molecule type" value="Genomic_DNA"/>
</dbReference>
<protein>
    <submittedName>
        <fullName evidence="1">Uncharacterized protein</fullName>
    </submittedName>
</protein>
<accession>A0ABT5S788</accession>
<proteinExistence type="predicted"/>
<dbReference type="RefSeq" id="WP_265724629.1">
    <property type="nucleotide sequence ID" value="NZ_JAOSLC020000003.1"/>
</dbReference>
<gene>
    <name evidence="1" type="ORF">N5A56_005755</name>
</gene>
<reference evidence="1" key="1">
    <citation type="submission" date="2023-02" db="EMBL/GenBank/DDBJ databases">
        <title>Polaribacter ponticola sp. nov., isolated from seawater.</title>
        <authorList>
            <person name="Baek J.H."/>
            <person name="Kim J.M."/>
            <person name="Choi D.G."/>
            <person name="Jeon C.O."/>
        </authorList>
    </citation>
    <scope>NUCLEOTIDE SEQUENCE</scope>
    <source>
        <strain evidence="1">MSW5</strain>
    </source>
</reference>
<name>A0ABT5S788_9FLAO</name>